<organism evidence="1 2">
    <name type="scientific">Candidatus Nomurabacteria bacterium GW2011_GWB1_44_12</name>
    <dbReference type="NCBI Taxonomy" id="1618748"/>
    <lineage>
        <taxon>Bacteria</taxon>
        <taxon>Candidatus Nomuraibacteriota</taxon>
    </lineage>
</organism>
<name>A0A837I7P3_9BACT</name>
<dbReference type="EMBL" id="LCHP01000004">
    <property type="protein sequence ID" value="KKT36927.1"/>
    <property type="molecule type" value="Genomic_DNA"/>
</dbReference>
<protein>
    <submittedName>
        <fullName evidence="1">Uncharacterized protein</fullName>
    </submittedName>
</protein>
<comment type="caution">
    <text evidence="1">The sequence shown here is derived from an EMBL/GenBank/DDBJ whole genome shotgun (WGS) entry which is preliminary data.</text>
</comment>
<evidence type="ECO:0000313" key="2">
    <source>
        <dbReference type="Proteomes" id="UP000033815"/>
    </source>
</evidence>
<proteinExistence type="predicted"/>
<accession>A0A837I7P3</accession>
<dbReference type="Proteomes" id="UP000033815">
    <property type="component" value="Unassembled WGS sequence"/>
</dbReference>
<reference evidence="1 2" key="1">
    <citation type="journal article" date="2015" name="Nature">
        <title>rRNA introns, odd ribosomes, and small enigmatic genomes across a large radiation of phyla.</title>
        <authorList>
            <person name="Brown C.T."/>
            <person name="Hug L.A."/>
            <person name="Thomas B.C."/>
            <person name="Sharon I."/>
            <person name="Castelle C.J."/>
            <person name="Singh A."/>
            <person name="Wilkins M.J."/>
            <person name="Williams K.H."/>
            <person name="Banfield J.F."/>
        </authorList>
    </citation>
    <scope>NUCLEOTIDE SEQUENCE [LARGE SCALE GENOMIC DNA]</scope>
</reference>
<dbReference type="AlphaFoldDB" id="A0A837I7P3"/>
<sequence length="109" mass="12220">MKNQELRDILIKELGIGELPEEAQDEIVVKLGEVILKSLTIAIFDKLSAEARVEFEKIGSKGDPALIQEFLEDNIPDMHTLMEEEVRRTLQNYAELEAGGGKPKARGEE</sequence>
<evidence type="ECO:0000313" key="1">
    <source>
        <dbReference type="EMBL" id="KKT36927.1"/>
    </source>
</evidence>
<gene>
    <name evidence="1" type="ORF">UW25_C0004G0255</name>
</gene>